<dbReference type="AlphaFoldDB" id="A0AAE0BIB4"/>
<evidence type="ECO:0000256" key="1">
    <source>
        <dbReference type="SAM" id="MobiDB-lite"/>
    </source>
</evidence>
<organism evidence="2 3">
    <name type="scientific">Cymbomonas tetramitiformis</name>
    <dbReference type="NCBI Taxonomy" id="36881"/>
    <lineage>
        <taxon>Eukaryota</taxon>
        <taxon>Viridiplantae</taxon>
        <taxon>Chlorophyta</taxon>
        <taxon>Pyramimonadophyceae</taxon>
        <taxon>Pyramimonadales</taxon>
        <taxon>Pyramimonadaceae</taxon>
        <taxon>Cymbomonas</taxon>
    </lineage>
</organism>
<dbReference type="EMBL" id="LGRX02034739">
    <property type="protein sequence ID" value="KAK3236987.1"/>
    <property type="molecule type" value="Genomic_DNA"/>
</dbReference>
<comment type="caution">
    <text evidence="2">The sequence shown here is derived from an EMBL/GenBank/DDBJ whole genome shotgun (WGS) entry which is preliminary data.</text>
</comment>
<feature type="compositionally biased region" description="Pro residues" evidence="1">
    <location>
        <begin position="62"/>
        <end position="75"/>
    </location>
</feature>
<sequence length="163" mass="16804">MRGAGRALMWDAGRGMFSPGGTGAWTINESKLEAFGVKKEHLAAICQQRPIPLPLPNMPNSAPPMPCLTGRPPPHSSEATAAGDDFPVQVLSAAVSSAESSEDEEEEDPIVSQAVATTGHLVEAPLQSLLTDARACGLILQSGALGAGLRDPHACSVVLSARG</sequence>
<proteinExistence type="predicted"/>
<keyword evidence="3" id="KW-1185">Reference proteome</keyword>
<accession>A0AAE0BIB4</accession>
<protein>
    <submittedName>
        <fullName evidence="2">Uncharacterized protein</fullName>
    </submittedName>
</protein>
<dbReference type="Proteomes" id="UP001190700">
    <property type="component" value="Unassembled WGS sequence"/>
</dbReference>
<evidence type="ECO:0000313" key="3">
    <source>
        <dbReference type="Proteomes" id="UP001190700"/>
    </source>
</evidence>
<name>A0AAE0BIB4_9CHLO</name>
<evidence type="ECO:0000313" key="2">
    <source>
        <dbReference type="EMBL" id="KAK3236987.1"/>
    </source>
</evidence>
<feature type="region of interest" description="Disordered" evidence="1">
    <location>
        <begin position="62"/>
        <end position="82"/>
    </location>
</feature>
<reference evidence="2 3" key="1">
    <citation type="journal article" date="2015" name="Genome Biol. Evol.">
        <title>Comparative Genomics of a Bacterivorous Green Alga Reveals Evolutionary Causalities and Consequences of Phago-Mixotrophic Mode of Nutrition.</title>
        <authorList>
            <person name="Burns J.A."/>
            <person name="Paasch A."/>
            <person name="Narechania A."/>
            <person name="Kim E."/>
        </authorList>
    </citation>
    <scope>NUCLEOTIDE SEQUENCE [LARGE SCALE GENOMIC DNA]</scope>
    <source>
        <strain evidence="2 3">PLY_AMNH</strain>
    </source>
</reference>
<gene>
    <name evidence="2" type="ORF">CYMTET_52907</name>
</gene>